<evidence type="ECO:0000313" key="4">
    <source>
        <dbReference type="EMBL" id="GHO55367.1"/>
    </source>
</evidence>
<keyword evidence="2" id="KW-0129">CBS domain</keyword>
<name>A0ABQ3URZ8_9CHLR</name>
<dbReference type="PANTHER" id="PTHR48108">
    <property type="entry name" value="CBS DOMAIN-CONTAINING PROTEIN CBSX2, CHLOROPLASTIC"/>
    <property type="match status" value="1"/>
</dbReference>
<evidence type="ECO:0000259" key="3">
    <source>
        <dbReference type="PROSITE" id="PS51371"/>
    </source>
</evidence>
<keyword evidence="5" id="KW-1185">Reference proteome</keyword>
<evidence type="ECO:0000256" key="1">
    <source>
        <dbReference type="ARBA" id="ARBA00022737"/>
    </source>
</evidence>
<reference evidence="4 5" key="1">
    <citation type="journal article" date="2021" name="Int. J. Syst. Evol. Microbiol.">
        <title>Reticulibacter mediterranei gen. nov., sp. nov., within the new family Reticulibacteraceae fam. nov., and Ktedonospora formicarum gen. nov., sp. nov., Ktedonobacter robiniae sp. nov., Dictyobacter formicarum sp. nov. and Dictyobacter arantiisoli sp. nov., belonging to the class Ktedonobacteria.</title>
        <authorList>
            <person name="Yabe S."/>
            <person name="Zheng Y."/>
            <person name="Wang C.M."/>
            <person name="Sakai Y."/>
            <person name="Abe K."/>
            <person name="Yokota A."/>
            <person name="Donadio S."/>
            <person name="Cavaletti L."/>
            <person name="Monciardini P."/>
        </authorList>
    </citation>
    <scope>NUCLEOTIDE SEQUENCE [LARGE SCALE GENOMIC DNA]</scope>
    <source>
        <strain evidence="4 5">SOSP1-30</strain>
    </source>
</reference>
<comment type="caution">
    <text evidence="4">The sequence shown here is derived from an EMBL/GenBank/DDBJ whole genome shotgun (WGS) entry which is preliminary data.</text>
</comment>
<protein>
    <recommendedName>
        <fullName evidence="3">CBS domain-containing protein</fullName>
    </recommendedName>
</protein>
<evidence type="ECO:0000256" key="2">
    <source>
        <dbReference type="PROSITE-ProRule" id="PRU00703"/>
    </source>
</evidence>
<dbReference type="EMBL" id="BNJG01000001">
    <property type="protein sequence ID" value="GHO55367.1"/>
    <property type="molecule type" value="Genomic_DNA"/>
</dbReference>
<sequence>MIVRDIMSTNLTTVAPDATLAHAVNLLRQHGFHHLPVARVRHMADPESKSKKKHKTLLLLEGMLTSHDIDMQAALARQEASSRALQRSWLERRVVEVMHRALIRVTPTTSAPSAAQILVERNLNYLPVVSYEQLDGESKAVLVGLVTRSDLLVALSRAMGAFEPGMQLTLTLPLGDITPLARFLDIASQMHVHIRSVLAAPAEGGVPSLAVVRLGTINPAPLLMRLQQESIQYAFGASPAEGDTIHAE</sequence>
<feature type="domain" description="CBS" evidence="3">
    <location>
        <begin position="98"/>
        <end position="162"/>
    </location>
</feature>
<dbReference type="InterPro" id="IPR000644">
    <property type="entry name" value="CBS_dom"/>
</dbReference>
<dbReference type="Gene3D" id="3.10.580.10">
    <property type="entry name" value="CBS-domain"/>
    <property type="match status" value="2"/>
</dbReference>
<dbReference type="PANTHER" id="PTHR48108:SF26">
    <property type="entry name" value="CBS DOMAIN-CONTAINING PROTEIN DDB_G0289609"/>
    <property type="match status" value="1"/>
</dbReference>
<dbReference type="SMART" id="SM00116">
    <property type="entry name" value="CBS"/>
    <property type="match status" value="2"/>
</dbReference>
<dbReference type="SUPFAM" id="SSF54631">
    <property type="entry name" value="CBS-domain pair"/>
    <property type="match status" value="1"/>
</dbReference>
<dbReference type="PROSITE" id="PS51371">
    <property type="entry name" value="CBS"/>
    <property type="match status" value="2"/>
</dbReference>
<dbReference type="RefSeq" id="WP_201371960.1">
    <property type="nucleotide sequence ID" value="NZ_BNJG01000001.1"/>
</dbReference>
<dbReference type="Proteomes" id="UP000654345">
    <property type="component" value="Unassembled WGS sequence"/>
</dbReference>
<proteinExistence type="predicted"/>
<dbReference type="InterPro" id="IPR051462">
    <property type="entry name" value="CBS_domain-containing"/>
</dbReference>
<feature type="domain" description="CBS" evidence="3">
    <location>
        <begin position="7"/>
        <end position="81"/>
    </location>
</feature>
<dbReference type="Pfam" id="PF00571">
    <property type="entry name" value="CBS"/>
    <property type="match status" value="2"/>
</dbReference>
<keyword evidence="1" id="KW-0677">Repeat</keyword>
<gene>
    <name evidence="4" type="ORF">KSB_38420</name>
</gene>
<organism evidence="4 5">
    <name type="scientific">Ktedonobacter robiniae</name>
    <dbReference type="NCBI Taxonomy" id="2778365"/>
    <lineage>
        <taxon>Bacteria</taxon>
        <taxon>Bacillati</taxon>
        <taxon>Chloroflexota</taxon>
        <taxon>Ktedonobacteria</taxon>
        <taxon>Ktedonobacterales</taxon>
        <taxon>Ktedonobacteraceae</taxon>
        <taxon>Ktedonobacter</taxon>
    </lineage>
</organism>
<dbReference type="InterPro" id="IPR046342">
    <property type="entry name" value="CBS_dom_sf"/>
</dbReference>
<evidence type="ECO:0000313" key="5">
    <source>
        <dbReference type="Proteomes" id="UP000654345"/>
    </source>
</evidence>
<accession>A0ABQ3URZ8</accession>